<dbReference type="PANTHER" id="PTHR44196">
    <property type="entry name" value="DEHYDROGENASE/REDUCTASE SDR FAMILY MEMBER 7B"/>
    <property type="match status" value="1"/>
</dbReference>
<gene>
    <name evidence="3" type="ORF">NFG58_20340</name>
</gene>
<accession>A0AAU7KJ41</accession>
<proteinExistence type="inferred from homology"/>
<evidence type="ECO:0000256" key="2">
    <source>
        <dbReference type="ARBA" id="ARBA00023002"/>
    </source>
</evidence>
<dbReference type="RefSeq" id="WP_348827255.1">
    <property type="nucleotide sequence ID" value="NZ_CP098827.1"/>
</dbReference>
<evidence type="ECO:0000256" key="1">
    <source>
        <dbReference type="ARBA" id="ARBA00006484"/>
    </source>
</evidence>
<dbReference type="EMBL" id="CP098827">
    <property type="protein sequence ID" value="XBO70918.1"/>
    <property type="molecule type" value="Genomic_DNA"/>
</dbReference>
<dbReference type="AlphaFoldDB" id="A0AAU7KJ41"/>
<comment type="similarity">
    <text evidence="1">Belongs to the short-chain dehydrogenases/reductases (SDR) family.</text>
</comment>
<dbReference type="SUPFAM" id="SSF51735">
    <property type="entry name" value="NAD(P)-binding Rossmann-fold domains"/>
    <property type="match status" value="1"/>
</dbReference>
<dbReference type="GO" id="GO:0016020">
    <property type="term" value="C:membrane"/>
    <property type="evidence" value="ECO:0007669"/>
    <property type="project" value="TreeGrafter"/>
</dbReference>
<keyword evidence="2" id="KW-0560">Oxidoreductase</keyword>
<dbReference type="InterPro" id="IPR036291">
    <property type="entry name" value="NAD(P)-bd_dom_sf"/>
</dbReference>
<dbReference type="PRINTS" id="PR00081">
    <property type="entry name" value="GDHRDH"/>
</dbReference>
<sequence length="255" mass="27317">MTAPQRQILITGATGAIGGALARHYARPGHHLVLHGRRQDTLAEIGQRCRDQGAEVSLASGPLEDNDARQAWLAGLSRTPDIVIMCAGINTGVVDRRDGESLQAGRQLMEINLRVPMEMARQLAPAMQRRGRGQLVFISSLAAWHGLPVTPSYSASKAGIKAYAEALRGGLASDGVGVTLVMPGYVDSAMARAMPGPKPFTWSPERAARRIATAIDANRPRVSFPLPLCLATQGLTLLPPRLAQALMRWFGYGVP</sequence>
<name>A0AAU7KJ41_9GAMM</name>
<dbReference type="GO" id="GO:0016491">
    <property type="term" value="F:oxidoreductase activity"/>
    <property type="evidence" value="ECO:0007669"/>
    <property type="project" value="UniProtKB-KW"/>
</dbReference>
<dbReference type="PANTHER" id="PTHR44196:SF1">
    <property type="entry name" value="DEHYDROGENASE_REDUCTASE SDR FAMILY MEMBER 7B"/>
    <property type="match status" value="1"/>
</dbReference>
<dbReference type="InterPro" id="IPR002347">
    <property type="entry name" value="SDR_fam"/>
</dbReference>
<dbReference type="Gene3D" id="3.40.50.720">
    <property type="entry name" value="NAD(P)-binding Rossmann-like Domain"/>
    <property type="match status" value="1"/>
</dbReference>
<evidence type="ECO:0000313" key="3">
    <source>
        <dbReference type="EMBL" id="XBO70918.1"/>
    </source>
</evidence>
<organism evidence="3">
    <name type="scientific">Halomonas sp. RT37</name>
    <dbReference type="NCBI Taxonomy" id="2950872"/>
    <lineage>
        <taxon>Bacteria</taxon>
        <taxon>Pseudomonadati</taxon>
        <taxon>Pseudomonadota</taxon>
        <taxon>Gammaproteobacteria</taxon>
        <taxon>Oceanospirillales</taxon>
        <taxon>Halomonadaceae</taxon>
        <taxon>Halomonas</taxon>
    </lineage>
</organism>
<dbReference type="Pfam" id="PF00106">
    <property type="entry name" value="adh_short"/>
    <property type="match status" value="1"/>
</dbReference>
<protein>
    <submittedName>
        <fullName evidence="3">SDR family NAD(P)-dependent oxidoreductase</fullName>
    </submittedName>
</protein>
<dbReference type="InterPro" id="IPR020904">
    <property type="entry name" value="Sc_DH/Rdtase_CS"/>
</dbReference>
<dbReference type="PROSITE" id="PS00061">
    <property type="entry name" value="ADH_SHORT"/>
    <property type="match status" value="1"/>
</dbReference>
<reference evidence="3" key="1">
    <citation type="submission" date="2022-06" db="EMBL/GenBank/DDBJ databases">
        <title>A novel DMS-producing enzyme.</title>
        <authorList>
            <person name="Zhang Y."/>
        </authorList>
    </citation>
    <scope>NUCLEOTIDE SEQUENCE</scope>
    <source>
        <strain evidence="3">RT37</strain>
    </source>
</reference>